<evidence type="ECO:0000259" key="5">
    <source>
        <dbReference type="PROSITE" id="PS50984"/>
    </source>
</evidence>
<dbReference type="PROSITE" id="PS01268">
    <property type="entry name" value="UPF0024"/>
    <property type="match status" value="1"/>
</dbReference>
<dbReference type="SUPFAM" id="SSF55120">
    <property type="entry name" value="Pseudouridine synthase"/>
    <property type="match status" value="1"/>
</dbReference>
<dbReference type="AlphaFoldDB" id="A0A3D8I756"/>
<dbReference type="InterPro" id="IPR020103">
    <property type="entry name" value="PsdUridine_synth_cat_dom_sf"/>
</dbReference>
<comment type="function">
    <text evidence="4">Responsible for synthesis of pseudouridine from uracil-13 in transfer RNAs.</text>
</comment>
<dbReference type="GO" id="GO:0160150">
    <property type="term" value="F:tRNA pseudouridine(13) synthase activity"/>
    <property type="evidence" value="ECO:0007669"/>
    <property type="project" value="UniProtKB-EC"/>
</dbReference>
<dbReference type="NCBIfam" id="TIGR00094">
    <property type="entry name" value="tRNA_TruD_broad"/>
    <property type="match status" value="1"/>
</dbReference>
<dbReference type="Gene3D" id="3.30.2350.20">
    <property type="entry name" value="TruD, catalytic domain"/>
    <property type="match status" value="1"/>
</dbReference>
<dbReference type="GO" id="GO:0003723">
    <property type="term" value="F:RNA binding"/>
    <property type="evidence" value="ECO:0007669"/>
    <property type="project" value="InterPro"/>
</dbReference>
<comment type="caution">
    <text evidence="6">The sequence shown here is derived from an EMBL/GenBank/DDBJ whole genome shotgun (WGS) entry which is preliminary data.</text>
</comment>
<dbReference type="InterPro" id="IPR050170">
    <property type="entry name" value="TruD_pseudoU_synthase"/>
</dbReference>
<protein>
    <recommendedName>
        <fullName evidence="4">tRNA pseudouridine synthase D</fullName>
        <ecNumber evidence="4">5.4.99.27</ecNumber>
    </recommendedName>
    <alternativeName>
        <fullName evidence="4">tRNA pseudouridine(13) synthase</fullName>
    </alternativeName>
    <alternativeName>
        <fullName evidence="4">tRNA pseudouridylate synthase D</fullName>
    </alternativeName>
    <alternativeName>
        <fullName evidence="4">tRNA-uridine isomerase D</fullName>
    </alternativeName>
</protein>
<dbReference type="InterPro" id="IPR042214">
    <property type="entry name" value="TruD_catalytic"/>
</dbReference>
<dbReference type="GO" id="GO:0031119">
    <property type="term" value="P:tRNA pseudouridine synthesis"/>
    <property type="evidence" value="ECO:0007669"/>
    <property type="project" value="UniProtKB-UniRule"/>
</dbReference>
<organism evidence="6 7">
    <name type="scientific">Helicobacter marmotae</name>
    <dbReference type="NCBI Taxonomy" id="152490"/>
    <lineage>
        <taxon>Bacteria</taxon>
        <taxon>Pseudomonadati</taxon>
        <taxon>Campylobacterota</taxon>
        <taxon>Epsilonproteobacteria</taxon>
        <taxon>Campylobacterales</taxon>
        <taxon>Helicobacteraceae</taxon>
        <taxon>Helicobacter</taxon>
    </lineage>
</organism>
<dbReference type="HAMAP" id="MF_01082">
    <property type="entry name" value="TruD"/>
    <property type="match status" value="1"/>
</dbReference>
<comment type="catalytic activity">
    <reaction evidence="4">
        <text>uridine(13) in tRNA = pseudouridine(13) in tRNA</text>
        <dbReference type="Rhea" id="RHEA:42540"/>
        <dbReference type="Rhea" id="RHEA-COMP:10105"/>
        <dbReference type="Rhea" id="RHEA-COMP:10106"/>
        <dbReference type="ChEBI" id="CHEBI:65314"/>
        <dbReference type="ChEBI" id="CHEBI:65315"/>
        <dbReference type="EC" id="5.4.99.27"/>
    </reaction>
</comment>
<dbReference type="RefSeq" id="WP_104699806.1">
    <property type="nucleotide sequence ID" value="NZ_FZPP01000014.1"/>
</dbReference>
<keyword evidence="3 4" id="KW-0413">Isomerase</keyword>
<name>A0A3D8I756_9HELI</name>
<dbReference type="OrthoDB" id="1550679at2"/>
<dbReference type="Pfam" id="PF01142">
    <property type="entry name" value="TruD"/>
    <property type="match status" value="1"/>
</dbReference>
<accession>A0A3D8I756</accession>
<evidence type="ECO:0000256" key="3">
    <source>
        <dbReference type="ARBA" id="ARBA00023235"/>
    </source>
</evidence>
<dbReference type="NCBIfam" id="NF002154">
    <property type="entry name" value="PRK00984.1-3"/>
    <property type="match status" value="1"/>
</dbReference>
<dbReference type="PROSITE" id="PS50984">
    <property type="entry name" value="TRUD"/>
    <property type="match status" value="1"/>
</dbReference>
<gene>
    <name evidence="4" type="primary">truD</name>
    <name evidence="6" type="ORF">CQA63_00065</name>
</gene>
<feature type="domain" description="TRUD" evidence="5">
    <location>
        <begin position="155"/>
        <end position="291"/>
    </location>
</feature>
<evidence type="ECO:0000313" key="7">
    <source>
        <dbReference type="Proteomes" id="UP000256599"/>
    </source>
</evidence>
<feature type="active site" description="Nucleophile" evidence="4">
    <location>
        <position position="76"/>
    </location>
</feature>
<evidence type="ECO:0000256" key="4">
    <source>
        <dbReference type="HAMAP-Rule" id="MF_01082"/>
    </source>
</evidence>
<dbReference type="PANTHER" id="PTHR47811:SF1">
    <property type="entry name" value="TRNA PSEUDOURIDINE SYNTHASE D"/>
    <property type="match status" value="1"/>
</dbReference>
<dbReference type="Proteomes" id="UP000256599">
    <property type="component" value="Unassembled WGS sequence"/>
</dbReference>
<dbReference type="InterPro" id="IPR011760">
    <property type="entry name" value="PsdUridine_synth_TruD_insert"/>
</dbReference>
<keyword evidence="7" id="KW-1185">Reference proteome</keyword>
<evidence type="ECO:0000313" key="6">
    <source>
        <dbReference type="EMBL" id="RDU60947.1"/>
    </source>
</evidence>
<comment type="similarity">
    <text evidence="1 4">Belongs to the pseudouridine synthase TruD family.</text>
</comment>
<dbReference type="EC" id="5.4.99.27" evidence="4"/>
<dbReference type="InterPro" id="IPR001656">
    <property type="entry name" value="PsdUridine_synth_TruD"/>
</dbReference>
<dbReference type="EMBL" id="NXLR01000001">
    <property type="protein sequence ID" value="RDU60947.1"/>
    <property type="molecule type" value="Genomic_DNA"/>
</dbReference>
<sequence>MNRIYPFSHSPIDCYFNPSPRDFVIEEIPLYAPSGEGEHCLIYIRKKGLSTFELLSLLASILGCKAYEIGYAGLKDKAATTYQYISIHRSLLPKLENAASILQERQVKILNIAKHHNKLRIGHLKGNRFFVRLKKCTPLHAQKLHCTLSVLTQSGFPNYFGKQRFGRDGRNFEEGKTLAKMANKSRNKKLDQFLISAYQSYLFNMWLACRVQLSQMVHFLPPSEALKALKNAELEALKALSSHCDTKRVQALQAQKQHFVLLEGDVMGHYPFGKLFINDDTKSACERFMQRDIAPMGALSGKKLTPSSALSLVCEKPYLDVLARSVGSRRYAWVWAEDIEGEYIAQKAHFELRFSLPKGAYGTIFLEALLGIG</sequence>
<dbReference type="GO" id="GO:0005829">
    <property type="term" value="C:cytosol"/>
    <property type="evidence" value="ECO:0007669"/>
    <property type="project" value="TreeGrafter"/>
</dbReference>
<proteinExistence type="inferred from homology"/>
<evidence type="ECO:0000256" key="1">
    <source>
        <dbReference type="ARBA" id="ARBA00007953"/>
    </source>
</evidence>
<evidence type="ECO:0000256" key="2">
    <source>
        <dbReference type="ARBA" id="ARBA00022694"/>
    </source>
</evidence>
<dbReference type="InterPro" id="IPR020119">
    <property type="entry name" value="PsdUridine_synth_TruD_CS"/>
</dbReference>
<dbReference type="PANTHER" id="PTHR47811">
    <property type="entry name" value="TRNA PSEUDOURIDINE SYNTHASE D"/>
    <property type="match status" value="1"/>
</dbReference>
<keyword evidence="2 4" id="KW-0819">tRNA processing</keyword>
<reference evidence="6 7" key="1">
    <citation type="submission" date="2018-04" db="EMBL/GenBank/DDBJ databases">
        <title>Novel Campyloabacter and Helicobacter Species and Strains.</title>
        <authorList>
            <person name="Mannion A.J."/>
            <person name="Shen Z."/>
            <person name="Fox J.G."/>
        </authorList>
    </citation>
    <scope>NUCLEOTIDE SEQUENCE [LARGE SCALE GENOMIC DNA]</scope>
    <source>
        <strain evidence="6 7">MIT 98-6070</strain>
    </source>
</reference>